<evidence type="ECO:0000256" key="2">
    <source>
        <dbReference type="ARBA" id="ARBA00004115"/>
    </source>
</evidence>
<keyword evidence="8 10" id="KW-1133">Transmembrane helix</keyword>
<evidence type="ECO:0000256" key="1">
    <source>
        <dbReference type="ARBA" id="ARBA00002791"/>
    </source>
</evidence>
<comment type="subcellular location">
    <subcellularLocation>
        <location evidence="2 10">Endoplasmic reticulum membrane</location>
        <topology evidence="2 10">Single-pass type I membrane protein</topology>
    </subcellularLocation>
</comment>
<sequence length="528" mass="60900">MSGRKNNTSNSLVEIKSNKKMWLLNSLNIRSLYLYLLAALIILEINGSSLKVSCNGLEDLIQTEVTRTYYLTKRVTKVTMEVKIKTGIEGKTINDFIYEFGVSDDIYSNIGFISSGFSSINPNNYVIQSDYENKLFKVEIGEVNNKYKTFYIEYHIGNSMTPKPKSIRLGDNQLLEFRDLLRVRSTNTAGLKCSVLSEKLVIQFLPETIIEKYLPLEMKRQNNKLTYTVVNNKNKNDSSENSEEVFYVHFSLNSHLVYYDSVLRTISISHWGKINVREEYSGSNKGALNKGEFHRKEIMLLSGQGFARMRAPGTVLPQNTHICLFIDHVLPNNAEGLEYFDQIGNISYSNAWRVGNTHTMLQIQPRSPIMGGWNFDYIIEYNLPLDSFIFYDSNINMYMLNLTMMPSAKGIFSKNITTQIHFPKGAYNLFLEFPRHSNIPSLVKNPNIGSYFGWFDVLKPRPVMEYNITSLYIPEPFLLDYKFSAYYRIESKMITYSGTFLISILVFIPFIIVILLNRFNINKHVKTD</sequence>
<protein>
    <recommendedName>
        <fullName evidence="10">Dolichyl-diphosphooligosaccharide--protein glycosyltransferase subunit 1</fullName>
    </recommendedName>
</protein>
<dbReference type="PANTHER" id="PTHR21049">
    <property type="entry name" value="RIBOPHORIN I"/>
    <property type="match status" value="1"/>
</dbReference>
<feature type="transmembrane region" description="Helical" evidence="10">
    <location>
        <begin position="493"/>
        <end position="516"/>
    </location>
</feature>
<organism evidence="11 12">
    <name type="scientific">Cryptosporidium xiaoi</name>
    <dbReference type="NCBI Taxonomy" id="659607"/>
    <lineage>
        <taxon>Eukaryota</taxon>
        <taxon>Sar</taxon>
        <taxon>Alveolata</taxon>
        <taxon>Apicomplexa</taxon>
        <taxon>Conoidasida</taxon>
        <taxon>Coccidia</taxon>
        <taxon>Eucoccidiorida</taxon>
        <taxon>Eimeriorina</taxon>
        <taxon>Cryptosporidiidae</taxon>
        <taxon>Cryptosporidium</taxon>
    </lineage>
</organism>
<gene>
    <name evidence="11" type="ORF">RS030_162544</name>
</gene>
<comment type="caution">
    <text evidence="10">Lacks conserved residue(s) required for the propagation of feature annotation.</text>
</comment>
<proteinExistence type="inferred from homology"/>
<keyword evidence="6" id="KW-0732">Signal</keyword>
<keyword evidence="5 10" id="KW-0812">Transmembrane</keyword>
<dbReference type="GO" id="GO:0008250">
    <property type="term" value="C:oligosaccharyltransferase complex"/>
    <property type="evidence" value="ECO:0007669"/>
    <property type="project" value="UniProtKB-UniRule"/>
</dbReference>
<dbReference type="Proteomes" id="UP001311799">
    <property type="component" value="Unassembled WGS sequence"/>
</dbReference>
<dbReference type="Pfam" id="PF04597">
    <property type="entry name" value="Ribophorin_I"/>
    <property type="match status" value="1"/>
</dbReference>
<comment type="subunit">
    <text evidence="10">Component of the oligosaccharyltransferase (OST) complex.</text>
</comment>
<reference evidence="11 12" key="1">
    <citation type="submission" date="2023-10" db="EMBL/GenBank/DDBJ databases">
        <title>Comparative genomics analysis reveals potential genetic determinants of host preference in Cryptosporidium xiaoi.</title>
        <authorList>
            <person name="Xiao L."/>
            <person name="Li J."/>
        </authorList>
    </citation>
    <scope>NUCLEOTIDE SEQUENCE [LARGE SCALE GENOMIC DNA]</scope>
    <source>
        <strain evidence="11 12">52996</strain>
    </source>
</reference>
<name>A0AAV9Y0M0_9CRYT</name>
<dbReference type="InterPro" id="IPR007676">
    <property type="entry name" value="Ribophorin_I"/>
</dbReference>
<evidence type="ECO:0000313" key="11">
    <source>
        <dbReference type="EMBL" id="KAK6590354.1"/>
    </source>
</evidence>
<evidence type="ECO:0000256" key="10">
    <source>
        <dbReference type="RuleBase" id="RU361143"/>
    </source>
</evidence>
<evidence type="ECO:0000256" key="4">
    <source>
        <dbReference type="ARBA" id="ARBA00008905"/>
    </source>
</evidence>
<comment type="function">
    <text evidence="1 10">Subunit of the oligosaccharyl transferase (OST) complex that catalyzes the initial transfer of a defined glycan (Glc(3)Man(9)GlcNAc(2) in eukaryotes) from the lipid carrier dolichol-pyrophosphate to an asparagine residue within an Asn-X-Ser/Thr consensus motif in nascent polypeptide chains, the first step in protein N-glycosylation. N-glycosylation occurs cotranslationally and the complex associates with the Sec61 complex at the channel-forming translocon complex that mediates protein translocation across the endoplasmic reticulum (ER). All subunits are required for a maximal enzyme activity.</text>
</comment>
<keyword evidence="7 10" id="KW-0256">Endoplasmic reticulum</keyword>
<evidence type="ECO:0000256" key="7">
    <source>
        <dbReference type="ARBA" id="ARBA00022824"/>
    </source>
</evidence>
<keyword evidence="9 10" id="KW-0472">Membrane</keyword>
<comment type="caution">
    <text evidence="11">The sequence shown here is derived from an EMBL/GenBank/DDBJ whole genome shotgun (WGS) entry which is preliminary data.</text>
</comment>
<comment type="similarity">
    <text evidence="4 10">Belongs to the OST1 family.</text>
</comment>
<evidence type="ECO:0000256" key="8">
    <source>
        <dbReference type="ARBA" id="ARBA00022989"/>
    </source>
</evidence>
<keyword evidence="12" id="KW-1185">Reference proteome</keyword>
<dbReference type="AlphaFoldDB" id="A0AAV9Y0M0"/>
<dbReference type="EMBL" id="JAWDEY010000007">
    <property type="protein sequence ID" value="KAK6590354.1"/>
    <property type="molecule type" value="Genomic_DNA"/>
</dbReference>
<comment type="pathway">
    <text evidence="3 10">Protein modification; protein glycosylation.</text>
</comment>
<evidence type="ECO:0000256" key="5">
    <source>
        <dbReference type="ARBA" id="ARBA00022692"/>
    </source>
</evidence>
<evidence type="ECO:0000256" key="6">
    <source>
        <dbReference type="ARBA" id="ARBA00022729"/>
    </source>
</evidence>
<evidence type="ECO:0000256" key="3">
    <source>
        <dbReference type="ARBA" id="ARBA00004922"/>
    </source>
</evidence>
<dbReference type="PANTHER" id="PTHR21049:SF0">
    <property type="entry name" value="DOLICHYL-DIPHOSPHOOLIGOSACCHARIDE--PROTEIN GLYCOSYLTRANSFERASE SUBUNIT 1"/>
    <property type="match status" value="1"/>
</dbReference>
<evidence type="ECO:0000313" key="12">
    <source>
        <dbReference type="Proteomes" id="UP001311799"/>
    </source>
</evidence>
<dbReference type="GO" id="GO:0018279">
    <property type="term" value="P:protein N-linked glycosylation via asparagine"/>
    <property type="evidence" value="ECO:0007669"/>
    <property type="project" value="TreeGrafter"/>
</dbReference>
<accession>A0AAV9Y0M0</accession>
<feature type="transmembrane region" description="Helical" evidence="10">
    <location>
        <begin position="21"/>
        <end position="43"/>
    </location>
</feature>
<evidence type="ECO:0000256" key="9">
    <source>
        <dbReference type="ARBA" id="ARBA00023136"/>
    </source>
</evidence>